<evidence type="ECO:0000256" key="4">
    <source>
        <dbReference type="ARBA" id="ARBA00022737"/>
    </source>
</evidence>
<dbReference type="Pfam" id="PF14714">
    <property type="entry name" value="KH_dom-like"/>
    <property type="match status" value="1"/>
</dbReference>
<name>A0ABW5D5U9_9BACT</name>
<evidence type="ECO:0000313" key="13">
    <source>
        <dbReference type="Proteomes" id="UP001597374"/>
    </source>
</evidence>
<dbReference type="InterPro" id="IPR031166">
    <property type="entry name" value="G_ENGA"/>
</dbReference>
<dbReference type="PIRSF" id="PIRSF006485">
    <property type="entry name" value="GTP-binding_EngA"/>
    <property type="match status" value="1"/>
</dbReference>
<dbReference type="Gene3D" id="3.40.50.300">
    <property type="entry name" value="P-loop containing nucleotide triphosphate hydrolases"/>
    <property type="match status" value="2"/>
</dbReference>
<keyword evidence="4 10" id="KW-0677">Repeat</keyword>
<reference evidence="13" key="1">
    <citation type="journal article" date="2019" name="Int. J. Syst. Evol. Microbiol.">
        <title>The Global Catalogue of Microorganisms (GCM) 10K type strain sequencing project: providing services to taxonomists for standard genome sequencing and annotation.</title>
        <authorList>
            <consortium name="The Broad Institute Genomics Platform"/>
            <consortium name="The Broad Institute Genome Sequencing Center for Infectious Disease"/>
            <person name="Wu L."/>
            <person name="Ma J."/>
        </authorList>
    </citation>
    <scope>NUCLEOTIDE SEQUENCE [LARGE SCALE GENOMIC DNA]</scope>
    <source>
        <strain evidence="13">CGMCC 4.1782</strain>
    </source>
</reference>
<dbReference type="InterPro" id="IPR006073">
    <property type="entry name" value="GTP-bd"/>
</dbReference>
<evidence type="ECO:0000256" key="9">
    <source>
        <dbReference type="PROSITE-ProRule" id="PRU01049"/>
    </source>
</evidence>
<feature type="binding site" evidence="8">
    <location>
        <begin position="120"/>
        <end position="123"/>
    </location>
    <ligand>
        <name>GTP</name>
        <dbReference type="ChEBI" id="CHEBI:37565"/>
        <label>1</label>
    </ligand>
</feature>
<dbReference type="PANTHER" id="PTHR43834">
    <property type="entry name" value="GTPASE DER"/>
    <property type="match status" value="1"/>
</dbReference>
<keyword evidence="12" id="KW-0378">Hydrolase</keyword>
<comment type="similarity">
    <text evidence="1 8 9 10">Belongs to the TRAFAC class TrmE-Era-EngA-EngB-Septin-like GTPase superfamily. EngA (Der) GTPase family.</text>
</comment>
<dbReference type="Gene3D" id="3.30.300.20">
    <property type="match status" value="1"/>
</dbReference>
<protein>
    <recommendedName>
        <fullName evidence="2 8">GTPase Der</fullName>
    </recommendedName>
    <alternativeName>
        <fullName evidence="7 8">GTP-binding protein EngA</fullName>
    </alternativeName>
</protein>
<proteinExistence type="inferred from homology"/>
<dbReference type="CDD" id="cd01894">
    <property type="entry name" value="EngA1"/>
    <property type="match status" value="1"/>
</dbReference>
<dbReference type="EMBL" id="JBHUIM010000004">
    <property type="protein sequence ID" value="MFD2248590.1"/>
    <property type="molecule type" value="Genomic_DNA"/>
</dbReference>
<feature type="binding site" evidence="8">
    <location>
        <begin position="10"/>
        <end position="17"/>
    </location>
    <ligand>
        <name>GTP</name>
        <dbReference type="ChEBI" id="CHEBI:37565"/>
        <label>1</label>
    </ligand>
</feature>
<feature type="binding site" evidence="8">
    <location>
        <begin position="184"/>
        <end position="191"/>
    </location>
    <ligand>
        <name>GTP</name>
        <dbReference type="ChEBI" id="CHEBI:37565"/>
        <label>2</label>
    </ligand>
</feature>
<feature type="binding site" evidence="8">
    <location>
        <begin position="231"/>
        <end position="235"/>
    </location>
    <ligand>
        <name>GTP</name>
        <dbReference type="ChEBI" id="CHEBI:37565"/>
        <label>2</label>
    </ligand>
</feature>
<dbReference type="NCBIfam" id="TIGR03594">
    <property type="entry name" value="GTPase_EngA"/>
    <property type="match status" value="1"/>
</dbReference>
<dbReference type="InterPro" id="IPR015946">
    <property type="entry name" value="KH_dom-like_a/b"/>
</dbReference>
<evidence type="ECO:0000256" key="1">
    <source>
        <dbReference type="ARBA" id="ARBA00008279"/>
    </source>
</evidence>
<feature type="binding site" evidence="8">
    <location>
        <begin position="57"/>
        <end position="61"/>
    </location>
    <ligand>
        <name>GTP</name>
        <dbReference type="ChEBI" id="CHEBI:37565"/>
        <label>1</label>
    </ligand>
</feature>
<dbReference type="Pfam" id="PF01926">
    <property type="entry name" value="MMR_HSR1"/>
    <property type="match status" value="2"/>
</dbReference>
<evidence type="ECO:0000256" key="8">
    <source>
        <dbReference type="HAMAP-Rule" id="MF_00195"/>
    </source>
</evidence>
<feature type="domain" description="EngA-type G" evidence="11">
    <location>
        <begin position="4"/>
        <end position="169"/>
    </location>
</feature>
<comment type="function">
    <text evidence="8 10">GTPase that plays an essential role in the late steps of ribosome biogenesis.</text>
</comment>
<dbReference type="InterPro" id="IPR016484">
    <property type="entry name" value="GTPase_Der"/>
</dbReference>
<organism evidence="12 13">
    <name type="scientific">Pontibacter ruber</name>
    <dbReference type="NCBI Taxonomy" id="1343895"/>
    <lineage>
        <taxon>Bacteria</taxon>
        <taxon>Pseudomonadati</taxon>
        <taxon>Bacteroidota</taxon>
        <taxon>Cytophagia</taxon>
        <taxon>Cytophagales</taxon>
        <taxon>Hymenobacteraceae</taxon>
        <taxon>Pontibacter</taxon>
    </lineage>
</organism>
<dbReference type="Proteomes" id="UP001597374">
    <property type="component" value="Unassembled WGS sequence"/>
</dbReference>
<comment type="subunit">
    <text evidence="8">Associates with the 50S ribosomal subunit.</text>
</comment>
<feature type="binding site" evidence="8">
    <location>
        <begin position="296"/>
        <end position="299"/>
    </location>
    <ligand>
        <name>GTP</name>
        <dbReference type="ChEBI" id="CHEBI:37565"/>
        <label>2</label>
    </ligand>
</feature>
<dbReference type="NCBIfam" id="TIGR00231">
    <property type="entry name" value="small_GTP"/>
    <property type="match status" value="2"/>
</dbReference>
<evidence type="ECO:0000256" key="3">
    <source>
        <dbReference type="ARBA" id="ARBA00022517"/>
    </source>
</evidence>
<gene>
    <name evidence="8 12" type="primary">der</name>
    <name evidence="12" type="ORF">ACFSKP_20145</name>
</gene>
<keyword evidence="13" id="KW-1185">Reference proteome</keyword>
<dbReference type="InterPro" id="IPR027417">
    <property type="entry name" value="P-loop_NTPase"/>
</dbReference>
<evidence type="ECO:0000313" key="12">
    <source>
        <dbReference type="EMBL" id="MFD2248590.1"/>
    </source>
</evidence>
<dbReference type="InterPro" id="IPR005225">
    <property type="entry name" value="Small_GTP-bd"/>
</dbReference>
<evidence type="ECO:0000256" key="10">
    <source>
        <dbReference type="RuleBase" id="RU004481"/>
    </source>
</evidence>
<dbReference type="CDD" id="cd01895">
    <property type="entry name" value="EngA2"/>
    <property type="match status" value="1"/>
</dbReference>
<evidence type="ECO:0000256" key="6">
    <source>
        <dbReference type="ARBA" id="ARBA00023134"/>
    </source>
</evidence>
<evidence type="ECO:0000259" key="11">
    <source>
        <dbReference type="PROSITE" id="PS51712"/>
    </source>
</evidence>
<dbReference type="PRINTS" id="PR00326">
    <property type="entry name" value="GTP1OBG"/>
</dbReference>
<dbReference type="SUPFAM" id="SSF52540">
    <property type="entry name" value="P-loop containing nucleoside triphosphate hydrolases"/>
    <property type="match status" value="2"/>
</dbReference>
<sequence>MSSNIIAIVGRPNVGKSTLFNRLVGRRQAIMDNESGVTRDRSYGHGEWCGKFFTVIDTGGYVHGSDDIFEGEINKQVALAIEEADVILFMVDVEAGLTGLDEEFASVLRRSDKPIYVVANKADTNARAHQMGEFYALGVGIDIYPISSQSGSGTGDLLDEVVKHFKDEGVEDPDAGIPKIAVLGRPNVGKSSFVNLLLGVERNIVTDIAGTTRDAIHSRYNAYGKEFIIVDTAGLRRKSKVSEDIEFYSVMRSVRALEEADVCIVLLDATRGIESQDVNIISLAEKNRKGIVILVNKWDLIEKDTHSTKEFEEKILEAIAPIKYVPIIFTSVVTKQRVHKAVETAMEVYEQKTRKIPTSKLNDLILPEIERYPPPSVKGKFIKIKYVTQLPTHNPTFAFFCNLPQYIKESYTRYLENNIRKHFGFEGVPIKVLFKKK</sequence>
<keyword evidence="3 8" id="KW-0690">Ribosome biogenesis</keyword>
<dbReference type="PANTHER" id="PTHR43834:SF6">
    <property type="entry name" value="GTPASE DER"/>
    <property type="match status" value="1"/>
</dbReference>
<evidence type="ECO:0000256" key="7">
    <source>
        <dbReference type="ARBA" id="ARBA00032345"/>
    </source>
</evidence>
<comment type="caution">
    <text evidence="12">The sequence shown here is derived from an EMBL/GenBank/DDBJ whole genome shotgun (WGS) entry which is preliminary data.</text>
</comment>
<dbReference type="HAMAP" id="MF_00195">
    <property type="entry name" value="GTPase_Der"/>
    <property type="match status" value="1"/>
</dbReference>
<keyword evidence="6 8" id="KW-0342">GTP-binding</keyword>
<dbReference type="PROSITE" id="PS51712">
    <property type="entry name" value="G_ENGA"/>
    <property type="match status" value="2"/>
</dbReference>
<accession>A0ABW5D5U9</accession>
<dbReference type="RefSeq" id="WP_250432115.1">
    <property type="nucleotide sequence ID" value="NZ_JALPRR010000005.1"/>
</dbReference>
<dbReference type="InterPro" id="IPR032859">
    <property type="entry name" value="KH_dom-like"/>
</dbReference>
<keyword evidence="5 8" id="KW-0547">Nucleotide-binding</keyword>
<feature type="domain" description="EngA-type G" evidence="11">
    <location>
        <begin position="178"/>
        <end position="353"/>
    </location>
</feature>
<evidence type="ECO:0000256" key="2">
    <source>
        <dbReference type="ARBA" id="ARBA00020953"/>
    </source>
</evidence>
<dbReference type="GO" id="GO:0016787">
    <property type="term" value="F:hydrolase activity"/>
    <property type="evidence" value="ECO:0007669"/>
    <property type="project" value="UniProtKB-KW"/>
</dbReference>
<evidence type="ECO:0000256" key="5">
    <source>
        <dbReference type="ARBA" id="ARBA00022741"/>
    </source>
</evidence>